<organism evidence="1 2">
    <name type="scientific">Candidatus Syntrophosphaera thermopropionivorans</name>
    <dbReference type="NCBI Taxonomy" id="2593015"/>
    <lineage>
        <taxon>Bacteria</taxon>
        <taxon>Pseudomonadati</taxon>
        <taxon>Candidatus Cloacimonadota</taxon>
        <taxon>Candidatus Cloacimonadia</taxon>
        <taxon>Candidatus Cloacimonadales</taxon>
        <taxon>Candidatus Cloacimonadaceae</taxon>
        <taxon>Candidatus Syntrophosphaera</taxon>
    </lineage>
</organism>
<reference evidence="1" key="1">
    <citation type="submission" date="2019-03" db="EMBL/GenBank/DDBJ databases">
        <title>Candidatus Syntrophosphaera thermopropionivorans: a novel player in syntrophic propionate oxidation during anaerobic digestion.</title>
        <authorList>
            <person name="Dyksma S."/>
        </authorList>
    </citation>
    <scope>NUCLEOTIDE SEQUENCE</scope>
    <source>
        <strain evidence="1">W5</strain>
    </source>
</reference>
<dbReference type="EMBL" id="SMOG01000004">
    <property type="protein sequence ID" value="TDF73699.1"/>
    <property type="molecule type" value="Genomic_DNA"/>
</dbReference>
<accession>A0AC61QK27</accession>
<evidence type="ECO:0000313" key="2">
    <source>
        <dbReference type="Proteomes" id="UP000294588"/>
    </source>
</evidence>
<evidence type="ECO:0000313" key="1">
    <source>
        <dbReference type="EMBL" id="TDF73699.1"/>
    </source>
</evidence>
<gene>
    <name evidence="1" type="ORF">E0946_02755</name>
</gene>
<name>A0AC61QK27_9BACT</name>
<sequence>MSLNICEIFYSLQGESTYSGLPCIFIRLSGCNLRCSWCDTTYTWSNGKEMSIEQILQEIRKYPCSLVEITGGEPLLQKRTIELMEILHQEKYRILLETNGTQSLQNVPDYVVKIVDVKCPGSGFGESFLMENLNFLLPVDEIKFVLASREDYMFALNFIRNNALEDRILLFSPVIGHLAPETLAQWMLKDGVPAHLQFQLHKLLQLA</sequence>
<dbReference type="Proteomes" id="UP000294588">
    <property type="component" value="Unassembled WGS sequence"/>
</dbReference>
<keyword evidence="2" id="KW-1185">Reference proteome</keyword>
<comment type="caution">
    <text evidence="1">The sequence shown here is derived from an EMBL/GenBank/DDBJ whole genome shotgun (WGS) entry which is preliminary data.</text>
</comment>
<proteinExistence type="predicted"/>
<protein>
    <submittedName>
        <fullName evidence="1">Radical SAM protein</fullName>
    </submittedName>
</protein>